<dbReference type="AlphaFoldDB" id="A0A4Y9VT55"/>
<dbReference type="EMBL" id="PQVH01000006">
    <property type="protein sequence ID" value="TFW72342.1"/>
    <property type="molecule type" value="Genomic_DNA"/>
</dbReference>
<accession>A0A4Y9VT55</accession>
<reference evidence="2 3" key="1">
    <citation type="submission" date="2018-02" db="EMBL/GenBank/DDBJ databases">
        <title>A novel lanthanide dependent methylotroph, Methylotenera sp. La3113.</title>
        <authorList>
            <person name="Lv H."/>
            <person name="Tani A."/>
        </authorList>
    </citation>
    <scope>NUCLEOTIDE SEQUENCE [LARGE SCALE GENOMIC DNA]</scope>
    <source>
        <strain evidence="2 3">La3113</strain>
    </source>
</reference>
<gene>
    <name evidence="2" type="ORF">C3Y98_04350</name>
</gene>
<evidence type="ECO:0000313" key="3">
    <source>
        <dbReference type="Proteomes" id="UP000297706"/>
    </source>
</evidence>
<feature type="domain" description="Multi-ubiquitin" evidence="1">
    <location>
        <begin position="12"/>
        <end position="82"/>
    </location>
</feature>
<name>A0A4Y9VT55_9PROT</name>
<evidence type="ECO:0000259" key="1">
    <source>
        <dbReference type="Pfam" id="PF14452"/>
    </source>
</evidence>
<dbReference type="OrthoDB" id="256126at2"/>
<comment type="caution">
    <text evidence="2">The sequence shown here is derived from an EMBL/GenBank/DDBJ whole genome shotgun (WGS) entry which is preliminary data.</text>
</comment>
<organism evidence="2 3">
    <name type="scientific">Methylotenera oryzisoli</name>
    <dbReference type="NCBI Taxonomy" id="2080758"/>
    <lineage>
        <taxon>Bacteria</taxon>
        <taxon>Pseudomonadati</taxon>
        <taxon>Pseudomonadota</taxon>
        <taxon>Betaproteobacteria</taxon>
        <taxon>Nitrosomonadales</taxon>
        <taxon>Methylophilaceae</taxon>
        <taxon>Methylotenera</taxon>
    </lineage>
</organism>
<dbReference type="Pfam" id="PF14452">
    <property type="entry name" value="Multi_ubiq"/>
    <property type="match status" value="1"/>
</dbReference>
<sequence length="85" mass="9350">MSQAEKGNDKTYTIIINGRPREVEDHKLTYQQVVHLAFPSDQPDANTIYTVAYANPHGKDGTLVDGQDVVIKSGVSFNVSKTSRS</sequence>
<protein>
    <recommendedName>
        <fullName evidence="1">Multi-ubiquitin domain-containing protein</fullName>
    </recommendedName>
</protein>
<dbReference type="RefSeq" id="WP_135276883.1">
    <property type="nucleotide sequence ID" value="NZ_PQVH01000006.1"/>
</dbReference>
<dbReference type="Proteomes" id="UP000297706">
    <property type="component" value="Unassembled WGS sequence"/>
</dbReference>
<evidence type="ECO:0000313" key="2">
    <source>
        <dbReference type="EMBL" id="TFW72342.1"/>
    </source>
</evidence>
<dbReference type="InterPro" id="IPR027802">
    <property type="entry name" value="Multi-ubiquitin_dom"/>
</dbReference>
<proteinExistence type="predicted"/>
<keyword evidence="3" id="KW-1185">Reference proteome</keyword>